<reference evidence="5" key="1">
    <citation type="submission" date="2019-06" db="EMBL/GenBank/DDBJ databases">
        <title>Gordonia isolated from sludge of a wastewater treatment plant.</title>
        <authorList>
            <person name="Tamura T."/>
            <person name="Aoyama K."/>
            <person name="Kang Y."/>
            <person name="Saito S."/>
            <person name="Akiyama N."/>
            <person name="Yazawa K."/>
            <person name="Gonoi T."/>
            <person name="Mikami Y."/>
        </authorList>
    </citation>
    <scope>NUCLEOTIDE SEQUENCE [LARGE SCALE GENOMIC DNA]</scope>
    <source>
        <strain evidence="5">NBRC 107696</strain>
    </source>
</reference>
<keyword evidence="2" id="KW-0560">Oxidoreductase</keyword>
<dbReference type="SMART" id="SM00829">
    <property type="entry name" value="PKS_ER"/>
    <property type="match status" value="1"/>
</dbReference>
<accession>A0A7I9VF94</accession>
<dbReference type="InterPro" id="IPR036291">
    <property type="entry name" value="NAD(P)-bd_dom_sf"/>
</dbReference>
<dbReference type="PANTHER" id="PTHR48106">
    <property type="entry name" value="QUINONE OXIDOREDUCTASE PIG3-RELATED"/>
    <property type="match status" value="1"/>
</dbReference>
<protein>
    <submittedName>
        <fullName evidence="4">Putative oxidoreductase</fullName>
    </submittedName>
</protein>
<keyword evidence="5" id="KW-1185">Reference proteome</keyword>
<dbReference type="RefSeq" id="WP_161897400.1">
    <property type="nucleotide sequence ID" value="NZ_BJOV01000005.1"/>
</dbReference>
<evidence type="ECO:0000256" key="2">
    <source>
        <dbReference type="ARBA" id="ARBA00023002"/>
    </source>
</evidence>
<dbReference type="SUPFAM" id="SSF51735">
    <property type="entry name" value="NAD(P)-binding Rossmann-fold domains"/>
    <property type="match status" value="1"/>
</dbReference>
<dbReference type="EMBL" id="BJOV01000005">
    <property type="protein sequence ID" value="GEE03975.1"/>
    <property type="molecule type" value="Genomic_DNA"/>
</dbReference>
<dbReference type="SUPFAM" id="SSF50129">
    <property type="entry name" value="GroES-like"/>
    <property type="match status" value="1"/>
</dbReference>
<sequence>MTRKLVATAFGAPREVLTVIDVPRPSDGDVIVDVKAAGLNPFDVKSVKGVMGTDPARLPLTIGNEGAGVVREAAADTGFVAGDRVVVYPASGTFAQTVAVPAGSAHRLPDGVGFDEAAGLLLAGATAFDLVETLDIGADDTVLVHGGAGAVGSIVVVLAVGRGATAIASASPRNHDAVRALGARPVSYGEGFLYAVREAASSPVTAAIDTVGSDEAIDVSLALVGADRVASIAAWGRVDDGITVLNGSSEASKKHRRDAVEPLLAALADGRVTVEIAGTSTLDDAADAFEALAGDHPRGKYILHP</sequence>
<dbReference type="Gene3D" id="3.90.180.10">
    <property type="entry name" value="Medium-chain alcohol dehydrogenases, catalytic domain"/>
    <property type="match status" value="1"/>
</dbReference>
<dbReference type="Pfam" id="PF08240">
    <property type="entry name" value="ADH_N"/>
    <property type="match status" value="1"/>
</dbReference>
<dbReference type="Pfam" id="PF13602">
    <property type="entry name" value="ADH_zinc_N_2"/>
    <property type="match status" value="1"/>
</dbReference>
<evidence type="ECO:0000313" key="4">
    <source>
        <dbReference type="EMBL" id="GEE03975.1"/>
    </source>
</evidence>
<gene>
    <name evidence="4" type="ORF">nbrc107696_44210</name>
</gene>
<name>A0A7I9VF94_9ACTN</name>
<dbReference type="Proteomes" id="UP000444960">
    <property type="component" value="Unassembled WGS sequence"/>
</dbReference>
<proteinExistence type="predicted"/>
<evidence type="ECO:0000256" key="1">
    <source>
        <dbReference type="ARBA" id="ARBA00022857"/>
    </source>
</evidence>
<dbReference type="InterPro" id="IPR013154">
    <property type="entry name" value="ADH-like_N"/>
</dbReference>
<dbReference type="OrthoDB" id="9801186at2"/>
<feature type="domain" description="Enoyl reductase (ER)" evidence="3">
    <location>
        <begin position="11"/>
        <end position="303"/>
    </location>
</feature>
<dbReference type="GO" id="GO:0070402">
    <property type="term" value="F:NADPH binding"/>
    <property type="evidence" value="ECO:0007669"/>
    <property type="project" value="TreeGrafter"/>
</dbReference>
<evidence type="ECO:0000313" key="5">
    <source>
        <dbReference type="Proteomes" id="UP000444960"/>
    </source>
</evidence>
<dbReference type="Gene3D" id="3.40.50.720">
    <property type="entry name" value="NAD(P)-binding Rossmann-like Domain"/>
    <property type="match status" value="1"/>
</dbReference>
<dbReference type="AlphaFoldDB" id="A0A7I9VF94"/>
<comment type="caution">
    <text evidence="4">The sequence shown here is derived from an EMBL/GenBank/DDBJ whole genome shotgun (WGS) entry which is preliminary data.</text>
</comment>
<dbReference type="InterPro" id="IPR020843">
    <property type="entry name" value="ER"/>
</dbReference>
<dbReference type="GO" id="GO:0016651">
    <property type="term" value="F:oxidoreductase activity, acting on NAD(P)H"/>
    <property type="evidence" value="ECO:0007669"/>
    <property type="project" value="TreeGrafter"/>
</dbReference>
<dbReference type="CDD" id="cd05289">
    <property type="entry name" value="MDR_like_2"/>
    <property type="match status" value="1"/>
</dbReference>
<organism evidence="4 5">
    <name type="scientific">Gordonia spumicola</name>
    <dbReference type="NCBI Taxonomy" id="589161"/>
    <lineage>
        <taxon>Bacteria</taxon>
        <taxon>Bacillati</taxon>
        <taxon>Actinomycetota</taxon>
        <taxon>Actinomycetes</taxon>
        <taxon>Mycobacteriales</taxon>
        <taxon>Gordoniaceae</taxon>
        <taxon>Gordonia</taxon>
    </lineage>
</organism>
<keyword evidence="1" id="KW-0521">NADP</keyword>
<dbReference type="PANTHER" id="PTHR48106:SF18">
    <property type="entry name" value="QUINONE OXIDOREDUCTASE PIG3"/>
    <property type="match status" value="1"/>
</dbReference>
<evidence type="ECO:0000259" key="3">
    <source>
        <dbReference type="SMART" id="SM00829"/>
    </source>
</evidence>
<dbReference type="InterPro" id="IPR011032">
    <property type="entry name" value="GroES-like_sf"/>
</dbReference>